<dbReference type="InterPro" id="IPR047149">
    <property type="entry name" value="KIF11-like"/>
</dbReference>
<evidence type="ECO:0000256" key="2">
    <source>
        <dbReference type="ARBA" id="ARBA00022490"/>
    </source>
</evidence>
<dbReference type="GO" id="GO:0005876">
    <property type="term" value="C:spindle microtubule"/>
    <property type="evidence" value="ECO:0007669"/>
    <property type="project" value="TreeGrafter"/>
</dbReference>
<dbReference type="GO" id="GO:0016020">
    <property type="term" value="C:membrane"/>
    <property type="evidence" value="ECO:0007669"/>
    <property type="project" value="InterPro"/>
</dbReference>
<organism evidence="9 10">
    <name type="scientific">Lactuca virosa</name>
    <dbReference type="NCBI Taxonomy" id="75947"/>
    <lineage>
        <taxon>Eukaryota</taxon>
        <taxon>Viridiplantae</taxon>
        <taxon>Streptophyta</taxon>
        <taxon>Embryophyta</taxon>
        <taxon>Tracheophyta</taxon>
        <taxon>Spermatophyta</taxon>
        <taxon>Magnoliopsida</taxon>
        <taxon>eudicotyledons</taxon>
        <taxon>Gunneridae</taxon>
        <taxon>Pentapetalae</taxon>
        <taxon>asterids</taxon>
        <taxon>campanulids</taxon>
        <taxon>Asterales</taxon>
        <taxon>Asteraceae</taxon>
        <taxon>Cichorioideae</taxon>
        <taxon>Cichorieae</taxon>
        <taxon>Lactucinae</taxon>
        <taxon>Lactuca</taxon>
    </lineage>
</organism>
<gene>
    <name evidence="9" type="ORF">LVIROSA_LOCUS6341</name>
</gene>
<evidence type="ECO:0000256" key="3">
    <source>
        <dbReference type="ARBA" id="ARBA00022692"/>
    </source>
</evidence>
<dbReference type="GO" id="GO:0090307">
    <property type="term" value="P:mitotic spindle assembly"/>
    <property type="evidence" value="ECO:0007669"/>
    <property type="project" value="TreeGrafter"/>
</dbReference>
<evidence type="ECO:0000313" key="9">
    <source>
        <dbReference type="EMBL" id="CAH1418763.1"/>
    </source>
</evidence>
<dbReference type="PANTHER" id="PTHR47970:SF12">
    <property type="entry name" value="KINESIN FAMILY MEMBER 11"/>
    <property type="match status" value="1"/>
</dbReference>
<evidence type="ECO:0000256" key="7">
    <source>
        <dbReference type="ARBA" id="ARBA00023212"/>
    </source>
</evidence>
<accession>A0AAU9LS41</accession>
<keyword evidence="10" id="KW-1185">Reference proteome</keyword>
<proteinExistence type="predicted"/>
<dbReference type="GO" id="GO:0005524">
    <property type="term" value="F:ATP binding"/>
    <property type="evidence" value="ECO:0007669"/>
    <property type="project" value="InterPro"/>
</dbReference>
<dbReference type="GO" id="GO:0051231">
    <property type="term" value="P:spindle elongation"/>
    <property type="evidence" value="ECO:0007669"/>
    <property type="project" value="TreeGrafter"/>
</dbReference>
<dbReference type="EMBL" id="CAKMRJ010000113">
    <property type="protein sequence ID" value="CAH1418763.1"/>
    <property type="molecule type" value="Genomic_DNA"/>
</dbReference>
<dbReference type="GO" id="GO:0072686">
    <property type="term" value="C:mitotic spindle"/>
    <property type="evidence" value="ECO:0007669"/>
    <property type="project" value="TreeGrafter"/>
</dbReference>
<dbReference type="InterPro" id="IPR036640">
    <property type="entry name" value="ABC1_TM_sf"/>
</dbReference>
<feature type="transmembrane region" description="Helical" evidence="8">
    <location>
        <begin position="93"/>
        <end position="114"/>
    </location>
</feature>
<keyword evidence="2" id="KW-0963">Cytoplasm</keyword>
<evidence type="ECO:0000256" key="6">
    <source>
        <dbReference type="ARBA" id="ARBA00023175"/>
    </source>
</evidence>
<evidence type="ECO:0008006" key="11">
    <source>
        <dbReference type="Google" id="ProtNLM"/>
    </source>
</evidence>
<evidence type="ECO:0000256" key="1">
    <source>
        <dbReference type="ARBA" id="ARBA00004245"/>
    </source>
</evidence>
<keyword evidence="6" id="KW-0505">Motor protein</keyword>
<keyword evidence="3 8" id="KW-0812">Transmembrane</keyword>
<feature type="transmembrane region" description="Helical" evidence="8">
    <location>
        <begin position="42"/>
        <end position="62"/>
    </location>
</feature>
<dbReference type="Proteomes" id="UP001157418">
    <property type="component" value="Unassembled WGS sequence"/>
</dbReference>
<comment type="subcellular location">
    <subcellularLocation>
        <location evidence="1">Cytoplasm</location>
        <location evidence="1">Cytoskeleton</location>
    </subcellularLocation>
</comment>
<name>A0AAU9LS41_9ASTR</name>
<dbReference type="GO" id="GO:0008574">
    <property type="term" value="F:plus-end-directed microtubule motor activity"/>
    <property type="evidence" value="ECO:0007669"/>
    <property type="project" value="TreeGrafter"/>
</dbReference>
<dbReference type="AlphaFoldDB" id="A0AAU9LS41"/>
<protein>
    <recommendedName>
        <fullName evidence="11">F-BAR domain-containing protein</fullName>
    </recommendedName>
</protein>
<keyword evidence="7" id="KW-0206">Cytoskeleton</keyword>
<reference evidence="9 10" key="1">
    <citation type="submission" date="2022-01" db="EMBL/GenBank/DDBJ databases">
        <authorList>
            <person name="Xiong W."/>
            <person name="Schranz E."/>
        </authorList>
    </citation>
    <scope>NUCLEOTIDE SEQUENCE [LARGE SCALE GENOMIC DNA]</scope>
</reference>
<keyword evidence="4 8" id="KW-1133">Transmembrane helix</keyword>
<dbReference type="SUPFAM" id="SSF90123">
    <property type="entry name" value="ABC transporter transmembrane region"/>
    <property type="match status" value="1"/>
</dbReference>
<keyword evidence="5 8" id="KW-0472">Membrane</keyword>
<evidence type="ECO:0000256" key="4">
    <source>
        <dbReference type="ARBA" id="ARBA00022989"/>
    </source>
</evidence>
<evidence type="ECO:0000313" key="10">
    <source>
        <dbReference type="Proteomes" id="UP001157418"/>
    </source>
</evidence>
<evidence type="ECO:0000256" key="8">
    <source>
        <dbReference type="SAM" id="Phobius"/>
    </source>
</evidence>
<comment type="caution">
    <text evidence="9">The sequence shown here is derived from an EMBL/GenBank/DDBJ whole genome shotgun (WGS) entry which is preliminary data.</text>
</comment>
<evidence type="ECO:0000256" key="5">
    <source>
        <dbReference type="ARBA" id="ARBA00023136"/>
    </source>
</evidence>
<feature type="transmembrane region" description="Helical" evidence="8">
    <location>
        <begin position="68"/>
        <end position="86"/>
    </location>
</feature>
<dbReference type="PANTHER" id="PTHR47970">
    <property type="entry name" value="KINESIN-LIKE PROTEIN KIF11"/>
    <property type="match status" value="1"/>
</dbReference>
<sequence length="369" mass="41215">MKHGIKKSEEGLREFVASSSFSFDSGTIRGFGQEKRFMKRNLYLLDCFASPFFCSIAAIEWFCLHMELISTFVFAFCLVLLVSFPCKAIDPSMAGLVVTYGQPLLLIASSSFHLKKSSSFLMPGSAGFPSVKIVVVGTGTASIYAGFTSFETSCRECLKGGCILFQWKEDLSKEPQVEQELMLVMLNVNQTTRSKNKLNQTNNVLANTEETLKKCQYALKQRDFIIEEQKKAAREDKLNAGNRSVINKFECKLAQDVGSLSNMVAASVSQQNEQLQCIEKFYNIFISINDQAMAELKKKVYASKNLYISHIEALENIVRLHKESVNGSLEDISSMASSNARYVEELLAEESAQGRSIFDVLQGTLSTQR</sequence>